<feature type="non-terminal residue" evidence="2">
    <location>
        <position position="253"/>
    </location>
</feature>
<name>A0A0D7BS17_9AGAR</name>
<evidence type="ECO:0000256" key="1">
    <source>
        <dbReference type="SAM" id="Phobius"/>
    </source>
</evidence>
<evidence type="ECO:0000313" key="2">
    <source>
        <dbReference type="EMBL" id="KIY73328.1"/>
    </source>
</evidence>
<dbReference type="Proteomes" id="UP000054007">
    <property type="component" value="Unassembled WGS sequence"/>
</dbReference>
<accession>A0A0D7BS17</accession>
<reference evidence="2 3" key="1">
    <citation type="journal article" date="2015" name="Fungal Genet. Biol.">
        <title>Evolution of novel wood decay mechanisms in Agaricales revealed by the genome sequences of Fistulina hepatica and Cylindrobasidium torrendii.</title>
        <authorList>
            <person name="Floudas D."/>
            <person name="Held B.W."/>
            <person name="Riley R."/>
            <person name="Nagy L.G."/>
            <person name="Koehler G."/>
            <person name="Ransdell A.S."/>
            <person name="Younus H."/>
            <person name="Chow J."/>
            <person name="Chiniquy J."/>
            <person name="Lipzen A."/>
            <person name="Tritt A."/>
            <person name="Sun H."/>
            <person name="Haridas S."/>
            <person name="LaButti K."/>
            <person name="Ohm R.A."/>
            <person name="Kues U."/>
            <person name="Blanchette R.A."/>
            <person name="Grigoriev I.V."/>
            <person name="Minto R.E."/>
            <person name="Hibbett D.S."/>
        </authorList>
    </citation>
    <scope>NUCLEOTIDE SEQUENCE [LARGE SCALE GENOMIC DNA]</scope>
    <source>
        <strain evidence="2 3">FP15055 ss-10</strain>
    </source>
</reference>
<dbReference type="AlphaFoldDB" id="A0A0D7BS17"/>
<evidence type="ECO:0000313" key="3">
    <source>
        <dbReference type="Proteomes" id="UP000054007"/>
    </source>
</evidence>
<gene>
    <name evidence="2" type="ORF">CYLTODRAFT_417017</name>
</gene>
<dbReference type="EMBL" id="KN880436">
    <property type="protein sequence ID" value="KIY73328.1"/>
    <property type="molecule type" value="Genomic_DNA"/>
</dbReference>
<feature type="transmembrane region" description="Helical" evidence="1">
    <location>
        <begin position="68"/>
        <end position="85"/>
    </location>
</feature>
<organism evidence="2 3">
    <name type="scientific">Cylindrobasidium torrendii FP15055 ss-10</name>
    <dbReference type="NCBI Taxonomy" id="1314674"/>
    <lineage>
        <taxon>Eukaryota</taxon>
        <taxon>Fungi</taxon>
        <taxon>Dikarya</taxon>
        <taxon>Basidiomycota</taxon>
        <taxon>Agaricomycotina</taxon>
        <taxon>Agaricomycetes</taxon>
        <taxon>Agaricomycetidae</taxon>
        <taxon>Agaricales</taxon>
        <taxon>Marasmiineae</taxon>
        <taxon>Physalacriaceae</taxon>
        <taxon>Cylindrobasidium</taxon>
    </lineage>
</organism>
<keyword evidence="1" id="KW-0812">Transmembrane</keyword>
<keyword evidence="1" id="KW-0472">Membrane</keyword>
<sequence length="253" mass="29539">MQTTRLFRNAPVILLRRPPTTAPRTLGVRYVHRDANAPTSTTLPPASPRIPRNFSKLYKTEAGKWRKSFFVGVLVVLWIITDRATMKKRMASRLRICNAYVKTLYQIDRSAFESTDFTDYHATLAYYRNLILVLQWPHSISWHEYDKVPEHLSAEDFATVREDIDKMFAKYALLPDDATRQAFHRKMRSASKDLHGFIYDFQTYDAESGMVALYHRPLAEMGMDNEMTIMALGIACHVLLTTSWWFRPRLYFC</sequence>
<protein>
    <submittedName>
        <fullName evidence="2">Uncharacterized protein</fullName>
    </submittedName>
</protein>
<feature type="transmembrane region" description="Helical" evidence="1">
    <location>
        <begin position="227"/>
        <end position="246"/>
    </location>
</feature>
<keyword evidence="1" id="KW-1133">Transmembrane helix</keyword>
<keyword evidence="3" id="KW-1185">Reference proteome</keyword>
<proteinExistence type="predicted"/>